<dbReference type="EMBL" id="JBHUCX010000035">
    <property type="protein sequence ID" value="MFD1675735.1"/>
    <property type="molecule type" value="Genomic_DNA"/>
</dbReference>
<feature type="signal peptide" evidence="2">
    <location>
        <begin position="1"/>
        <end position="17"/>
    </location>
</feature>
<evidence type="ECO:0000313" key="3">
    <source>
        <dbReference type="EMBL" id="MFD1675735.1"/>
    </source>
</evidence>
<dbReference type="Proteomes" id="UP001597079">
    <property type="component" value="Unassembled WGS sequence"/>
</dbReference>
<gene>
    <name evidence="3" type="ORF">ACFSB2_13620</name>
</gene>
<sequence>MKSPKMSVYACSFVAMGAIVGLSACGTSSSGNSSKQSSNVTSSKTVTSNSGAKTTLTVLTWGNDATTNYLSQTLKTLNPKLAKQYTFKPILAANDDTVSKYKLELSSGQTVPDIIQINATDLPAMWNTKTITNLTSTIKPYESDMFTATKLLVSFKGQDWGFPYQIKTKLWYYRTDMFKNAGINVNNVHTLGQFIQAGKKLQKKYPNSYIWNLGDPVASYDLGMILTGNGGEFTNSTGKFVINTNPGVKNAFVALKQLYDSGVVADTPDFTAAWTKDLAKGTIASTLSASWLEDMLPSYAPKLAGNWGVAQWPVIAGSVGGSEAGGSVFVIPQNAPDKAAAIKVLSQMLLTKTGNIAFYKAMGQSTFVKSAQSAVEKTPNAYYGANFAKQYNMSLKSFKEMQYDPRYTNELTIVNQYLQLYLSGKDTLQQALNGAQTTASAQIQNPWTQ</sequence>
<dbReference type="SUPFAM" id="SSF53850">
    <property type="entry name" value="Periplasmic binding protein-like II"/>
    <property type="match status" value="1"/>
</dbReference>
<evidence type="ECO:0000256" key="1">
    <source>
        <dbReference type="SAM" id="MobiDB-lite"/>
    </source>
</evidence>
<name>A0ABW4JIX5_9BACL</name>
<evidence type="ECO:0000313" key="4">
    <source>
        <dbReference type="Proteomes" id="UP001597079"/>
    </source>
</evidence>
<reference evidence="4" key="1">
    <citation type="journal article" date="2019" name="Int. J. Syst. Evol. Microbiol.">
        <title>The Global Catalogue of Microorganisms (GCM) 10K type strain sequencing project: providing services to taxonomists for standard genome sequencing and annotation.</title>
        <authorList>
            <consortium name="The Broad Institute Genomics Platform"/>
            <consortium name="The Broad Institute Genome Sequencing Center for Infectious Disease"/>
            <person name="Wu L."/>
            <person name="Ma J."/>
        </authorList>
    </citation>
    <scope>NUCLEOTIDE SEQUENCE [LARGE SCALE GENOMIC DNA]</scope>
    <source>
        <strain evidence="4">CGMCC 1.12286</strain>
    </source>
</reference>
<feature type="region of interest" description="Disordered" evidence="1">
    <location>
        <begin position="28"/>
        <end position="48"/>
    </location>
</feature>
<dbReference type="PROSITE" id="PS51257">
    <property type="entry name" value="PROKAR_LIPOPROTEIN"/>
    <property type="match status" value="1"/>
</dbReference>
<proteinExistence type="predicted"/>
<organism evidence="3 4">
    <name type="scientific">Alicyclobacillus fodiniaquatilis</name>
    <dbReference type="NCBI Taxonomy" id="1661150"/>
    <lineage>
        <taxon>Bacteria</taxon>
        <taxon>Bacillati</taxon>
        <taxon>Bacillota</taxon>
        <taxon>Bacilli</taxon>
        <taxon>Bacillales</taxon>
        <taxon>Alicyclobacillaceae</taxon>
        <taxon>Alicyclobacillus</taxon>
    </lineage>
</organism>
<dbReference type="InterPro" id="IPR050490">
    <property type="entry name" value="Bact_solute-bd_prot1"/>
</dbReference>
<dbReference type="Gene3D" id="3.40.190.10">
    <property type="entry name" value="Periplasmic binding protein-like II"/>
    <property type="match status" value="1"/>
</dbReference>
<comment type="caution">
    <text evidence="3">The sequence shown here is derived from an EMBL/GenBank/DDBJ whole genome shotgun (WGS) entry which is preliminary data.</text>
</comment>
<evidence type="ECO:0000256" key="2">
    <source>
        <dbReference type="SAM" id="SignalP"/>
    </source>
</evidence>
<dbReference type="RefSeq" id="WP_377943618.1">
    <property type="nucleotide sequence ID" value="NZ_JBHUCX010000035.1"/>
</dbReference>
<keyword evidence="2" id="KW-0732">Signal</keyword>
<dbReference type="PANTHER" id="PTHR43649:SF32">
    <property type="entry name" value="SUGAR BINDING SECRETED PROTEIN"/>
    <property type="match status" value="1"/>
</dbReference>
<keyword evidence="4" id="KW-1185">Reference proteome</keyword>
<dbReference type="PANTHER" id="PTHR43649">
    <property type="entry name" value="ARABINOSE-BINDING PROTEIN-RELATED"/>
    <property type="match status" value="1"/>
</dbReference>
<feature type="chain" id="PRO_5045890384" evidence="2">
    <location>
        <begin position="18"/>
        <end position="449"/>
    </location>
</feature>
<accession>A0ABW4JIX5</accession>
<protein>
    <submittedName>
        <fullName evidence="3">ABC transporter substrate-binding protein</fullName>
    </submittedName>
</protein>